<dbReference type="EMBL" id="FOWC01000003">
    <property type="protein sequence ID" value="SFO85900.1"/>
    <property type="molecule type" value="Genomic_DNA"/>
</dbReference>
<organism evidence="2 3">
    <name type="scientific">Amycolatopsis rubida</name>
    <dbReference type="NCBI Taxonomy" id="112413"/>
    <lineage>
        <taxon>Bacteria</taxon>
        <taxon>Bacillati</taxon>
        <taxon>Actinomycetota</taxon>
        <taxon>Actinomycetes</taxon>
        <taxon>Pseudonocardiales</taxon>
        <taxon>Pseudonocardiaceae</taxon>
        <taxon>Amycolatopsis</taxon>
    </lineage>
</organism>
<evidence type="ECO:0000313" key="3">
    <source>
        <dbReference type="Proteomes" id="UP000199137"/>
    </source>
</evidence>
<reference evidence="2 3" key="1">
    <citation type="submission" date="2016-10" db="EMBL/GenBank/DDBJ databases">
        <authorList>
            <person name="de Groot N.N."/>
        </authorList>
    </citation>
    <scope>NUCLEOTIDE SEQUENCE [LARGE SCALE GENOMIC DNA]</scope>
    <source>
        <strain evidence="2 3">DSM 44637</strain>
    </source>
</reference>
<dbReference type="AlphaFoldDB" id="A0A1I5KLC3"/>
<evidence type="ECO:0000313" key="2">
    <source>
        <dbReference type="EMBL" id="SFO85900.1"/>
    </source>
</evidence>
<feature type="compositionally biased region" description="Basic and acidic residues" evidence="1">
    <location>
        <begin position="62"/>
        <end position="78"/>
    </location>
</feature>
<protein>
    <submittedName>
        <fullName evidence="2">Uncharacterized protein</fullName>
    </submittedName>
</protein>
<feature type="region of interest" description="Disordered" evidence="1">
    <location>
        <begin position="1"/>
        <end position="78"/>
    </location>
</feature>
<proteinExistence type="predicted"/>
<sequence>MPAARRLSVKEKSPESLPLGRTPDPAFPSASSRSTTAPREAATLGDQPLDLSPREAATLGEQPRRADRDPGREAGRDVDRVLVRMVRTTGVEPPSAVPVERDAVAPSQDRVLEQFGGEAGIVVVQAIQQNRADRAHLRPFWHGEFRRFPAAGAEREKPGVGELVVGIDQDLAVRSKTLR</sequence>
<name>A0A1I5KLC3_9PSEU</name>
<dbReference type="Proteomes" id="UP000199137">
    <property type="component" value="Unassembled WGS sequence"/>
</dbReference>
<evidence type="ECO:0000256" key="1">
    <source>
        <dbReference type="SAM" id="MobiDB-lite"/>
    </source>
</evidence>
<accession>A0A1I5KLC3</accession>
<gene>
    <name evidence="2" type="ORF">SAMN05421854_103252</name>
</gene>